<evidence type="ECO:0000313" key="2">
    <source>
        <dbReference type="EMBL" id="MCZ0701943.1"/>
    </source>
</evidence>
<dbReference type="Pfam" id="PF11750">
    <property type="entry name" value="DUF3307"/>
    <property type="match status" value="1"/>
</dbReference>
<keyword evidence="3" id="KW-1185">Reference proteome</keyword>
<feature type="transmembrane region" description="Helical" evidence="1">
    <location>
        <begin position="234"/>
        <end position="252"/>
    </location>
</feature>
<feature type="transmembrane region" description="Helical" evidence="1">
    <location>
        <begin position="98"/>
        <end position="119"/>
    </location>
</feature>
<feature type="transmembrane region" description="Helical" evidence="1">
    <location>
        <begin position="272"/>
        <end position="294"/>
    </location>
</feature>
<accession>A0A9J6R8Q2</accession>
<keyword evidence="1" id="KW-0472">Membrane</keyword>
<dbReference type="InterPro" id="IPR021737">
    <property type="entry name" value="Phage_phiKZ_Orf197"/>
</dbReference>
<protein>
    <submittedName>
        <fullName evidence="2">DUF3307 domain-containing protein</fullName>
    </submittedName>
</protein>
<organism evidence="2 3">
    <name type="scientific">Natronobacillus azotifigens</name>
    <dbReference type="NCBI Taxonomy" id="472978"/>
    <lineage>
        <taxon>Bacteria</taxon>
        <taxon>Bacillati</taxon>
        <taxon>Bacillota</taxon>
        <taxon>Bacilli</taxon>
        <taxon>Bacillales</taxon>
        <taxon>Bacillaceae</taxon>
        <taxon>Natronobacillus</taxon>
    </lineage>
</organism>
<feature type="transmembrane region" description="Helical" evidence="1">
    <location>
        <begin position="150"/>
        <end position="173"/>
    </location>
</feature>
<proteinExistence type="predicted"/>
<dbReference type="RefSeq" id="WP_268778711.1">
    <property type="nucleotide sequence ID" value="NZ_JAPRAT010000002.1"/>
</dbReference>
<dbReference type="Proteomes" id="UP001084197">
    <property type="component" value="Unassembled WGS sequence"/>
</dbReference>
<evidence type="ECO:0000313" key="3">
    <source>
        <dbReference type="Proteomes" id="UP001084197"/>
    </source>
</evidence>
<name>A0A9J6R8Q2_9BACI</name>
<comment type="caution">
    <text evidence="2">The sequence shown here is derived from an EMBL/GenBank/DDBJ whole genome shotgun (WGS) entry which is preliminary data.</text>
</comment>
<keyword evidence="1" id="KW-0812">Transmembrane</keyword>
<feature type="transmembrane region" description="Helical" evidence="1">
    <location>
        <begin position="58"/>
        <end position="78"/>
    </location>
</feature>
<dbReference type="AlphaFoldDB" id="A0A9J6R8Q2"/>
<reference evidence="2" key="1">
    <citation type="submission" date="2022-11" db="EMBL/GenBank/DDBJ databases">
        <title>WGS of Natronobacillus azotifigens 24KS-1, an anaerobic diazotrophic haloalkaliphile from soda-rich habitats.</title>
        <authorList>
            <person name="Sorokin D.Y."/>
            <person name="Merkel A.Y."/>
        </authorList>
    </citation>
    <scope>NUCLEOTIDE SEQUENCE</scope>
    <source>
        <strain evidence="2">24KS-1</strain>
    </source>
</reference>
<evidence type="ECO:0000256" key="1">
    <source>
        <dbReference type="SAM" id="Phobius"/>
    </source>
</evidence>
<feature type="transmembrane region" description="Helical" evidence="1">
    <location>
        <begin position="30"/>
        <end position="52"/>
    </location>
</feature>
<dbReference type="EMBL" id="JAPRAT010000002">
    <property type="protein sequence ID" value="MCZ0701943.1"/>
    <property type="molecule type" value="Genomic_DNA"/>
</dbReference>
<sequence length="295" mass="34634">MFFLILTLAHLIADFYLQTEKMVKNKEKHILLHLTHHFITTFFFLVLLYLWSNRMTSMLFHILYPTVAIICFHLLIDILKIKIWNKVAKGPKKNTWEFILFITDQLLHFVSIVLVSSFFSGKSTFHYFYQFILILERSPEVENYLSPMNLAIFIIIMLIIITTVSGNGIRLLLGTLPEHIALFEGKYTFDQVIDNVEMMKRDGKLGIMSEQYNYMLVRKQDLSRGKIIGYLERLIIIILVINDQYTAIAFILTAKSLARFKQMDDREWAEYFLLGTLSSIFLAIVYGIFIRSIIF</sequence>
<keyword evidence="1" id="KW-1133">Transmembrane helix</keyword>
<gene>
    <name evidence="2" type="ORF">OWO01_01790</name>
</gene>